<dbReference type="PROSITE" id="PS00301">
    <property type="entry name" value="G_TR_1"/>
    <property type="match status" value="1"/>
</dbReference>
<evidence type="ECO:0000256" key="8">
    <source>
        <dbReference type="ARBA" id="ARBA00031615"/>
    </source>
</evidence>
<reference evidence="11 12" key="1">
    <citation type="submission" date="2019-07" db="EMBL/GenBank/DDBJ databases">
        <title>Complete Genome Sequence of Leptotrichia goodfellowii Strain JCM 16774.</title>
        <authorList>
            <person name="Watanabe S."/>
            <person name="Cui L."/>
        </authorList>
    </citation>
    <scope>NUCLEOTIDE SEQUENCE [LARGE SCALE GENOMIC DNA]</scope>
    <source>
        <strain evidence="11 12">JCM16774</strain>
    </source>
</reference>
<evidence type="ECO:0000256" key="2">
    <source>
        <dbReference type="ARBA" id="ARBA00015953"/>
    </source>
</evidence>
<dbReference type="PROSITE" id="PS51722">
    <property type="entry name" value="G_TR_2"/>
    <property type="match status" value="1"/>
</dbReference>
<feature type="domain" description="Tr-type G" evidence="10">
    <location>
        <begin position="1"/>
        <end position="173"/>
    </location>
</feature>
<dbReference type="EMBL" id="AP019822">
    <property type="protein sequence ID" value="BBM35945.1"/>
    <property type="molecule type" value="Genomic_DNA"/>
</dbReference>
<dbReference type="Pfam" id="PF25461">
    <property type="entry name" value="Beta-barrel_SelB"/>
    <property type="match status" value="1"/>
</dbReference>
<dbReference type="GO" id="GO:0005525">
    <property type="term" value="F:GTP binding"/>
    <property type="evidence" value="ECO:0007669"/>
    <property type="project" value="UniProtKB-KW"/>
</dbReference>
<name>A0A510JCK6_9FUSO</name>
<comment type="subcellular location">
    <subcellularLocation>
        <location evidence="1">Cytoplasm</location>
    </subcellularLocation>
</comment>
<dbReference type="AlphaFoldDB" id="A0A510JCK6"/>
<evidence type="ECO:0000256" key="3">
    <source>
        <dbReference type="ARBA" id="ARBA00022490"/>
    </source>
</evidence>
<evidence type="ECO:0000256" key="6">
    <source>
        <dbReference type="ARBA" id="ARBA00023134"/>
    </source>
</evidence>
<organism evidence="11 12">
    <name type="scientific">Pseudoleptotrichia goodfellowii</name>
    <dbReference type="NCBI Taxonomy" id="157692"/>
    <lineage>
        <taxon>Bacteria</taxon>
        <taxon>Fusobacteriati</taxon>
        <taxon>Fusobacteriota</taxon>
        <taxon>Fusobacteriia</taxon>
        <taxon>Fusobacteriales</taxon>
        <taxon>Leptotrichiaceae</taxon>
        <taxon>Pseudoleptotrichia</taxon>
    </lineage>
</organism>
<dbReference type="PRINTS" id="PR00315">
    <property type="entry name" value="ELONGATNFCT"/>
</dbReference>
<dbReference type="InterPro" id="IPR000795">
    <property type="entry name" value="T_Tr_GTP-bd_dom"/>
</dbReference>
<dbReference type="InterPro" id="IPR015191">
    <property type="entry name" value="SelB_WHD4"/>
</dbReference>
<dbReference type="CDD" id="cd15491">
    <property type="entry name" value="selB_III"/>
    <property type="match status" value="1"/>
</dbReference>
<evidence type="ECO:0000256" key="9">
    <source>
        <dbReference type="SAM" id="Coils"/>
    </source>
</evidence>
<dbReference type="Pfam" id="PF09107">
    <property type="entry name" value="WHD_3rd_SelB"/>
    <property type="match status" value="1"/>
</dbReference>
<dbReference type="InterPro" id="IPR027417">
    <property type="entry name" value="P-loop_NTPase"/>
</dbReference>
<dbReference type="Gene3D" id="1.10.10.10">
    <property type="entry name" value="Winged helix-like DNA-binding domain superfamily/Winged helix DNA-binding domain"/>
    <property type="match status" value="1"/>
</dbReference>
<dbReference type="GO" id="GO:0003924">
    <property type="term" value="F:GTPase activity"/>
    <property type="evidence" value="ECO:0007669"/>
    <property type="project" value="InterPro"/>
</dbReference>
<keyword evidence="3" id="KW-0963">Cytoplasm</keyword>
<evidence type="ECO:0000256" key="1">
    <source>
        <dbReference type="ARBA" id="ARBA00004496"/>
    </source>
</evidence>
<evidence type="ECO:0000256" key="5">
    <source>
        <dbReference type="ARBA" id="ARBA00022917"/>
    </source>
</evidence>
<dbReference type="Gene3D" id="3.40.50.300">
    <property type="entry name" value="P-loop containing nucleotide triphosphate hydrolases"/>
    <property type="match status" value="1"/>
</dbReference>
<dbReference type="InterPro" id="IPR009000">
    <property type="entry name" value="Transl_B-barrel_sf"/>
</dbReference>
<sequence length="625" mass="70178">MSNVIIGTAGHIDHGKTTLIKALSGIETDTTAEEKERGMSINLGFAYFDLPSGKRCGVVDVPGHEKFIKNMLAGVSGINLVLLLVDSREGIMPQTKEHADILSLLGVENYIIVMTKIDLAEKEYREIVKEEIESYIKGTPLDGSPIIEVDSVSKKGIDTLLKEIDRKIENIAEIKEGKNARLNVDRAFQVKGFGTVVTGTLTEGMVSVGDELEIYPENLKTKVRNIQVHKQDVKTAHTGQRTAISLTNVKIDDVGRGRTLATPGTLTKTYMLDTEIKIIDNSDFTLELWDRVRVYTGTSEVMARIVPLGSEVLESGKGGFAQLRLEEEVSVKNYDRFIIRTYSPMITVGGGVILDVSPKKHSRFNEEILNKLKVQSKGNSKELISNYILTGHAYLITAEEIVKTLEQSLENVEKDLAELVQDGALYKTKAGYIHVKKYEDILEKVSTLVGDYHKKFRLKRGISKAELFSKFKINQKELAVIIDLFVSNNVLKIQNNFISLYDFEVKYDANQLKEKNNIEKILLESKFTPPNIKDLTKNNKGLNELLSSLAGDTIIILNEDIAIHVKTFEEAKNKVLKHFENNKKLTLAEFRDFTGSSRKYSLPILEYMDKQGITKRVEDYRVLGK</sequence>
<evidence type="ECO:0000313" key="12">
    <source>
        <dbReference type="Proteomes" id="UP000321606"/>
    </source>
</evidence>
<keyword evidence="5" id="KW-0648">Protein biosynthesis</keyword>
<dbReference type="InterPro" id="IPR004535">
    <property type="entry name" value="Transl_elong_SelB"/>
</dbReference>
<evidence type="ECO:0000256" key="7">
    <source>
        <dbReference type="ARBA" id="ARBA00025526"/>
    </source>
</evidence>
<evidence type="ECO:0000313" key="11">
    <source>
        <dbReference type="EMBL" id="BBM35945.1"/>
    </source>
</evidence>
<keyword evidence="9" id="KW-0175">Coiled coil</keyword>
<dbReference type="InterPro" id="IPR036390">
    <property type="entry name" value="WH_DNA-bd_sf"/>
</dbReference>
<keyword evidence="11" id="KW-0251">Elongation factor</keyword>
<gene>
    <name evidence="11" type="primary">selB</name>
    <name evidence="11" type="ORF">JCM16774_0876</name>
</gene>
<dbReference type="CDD" id="cd03696">
    <property type="entry name" value="SelB_II"/>
    <property type="match status" value="1"/>
</dbReference>
<protein>
    <recommendedName>
        <fullName evidence="2">Selenocysteine-specific elongation factor</fullName>
    </recommendedName>
    <alternativeName>
        <fullName evidence="8">SelB translation factor</fullName>
    </alternativeName>
</protein>
<dbReference type="InterPro" id="IPR057335">
    <property type="entry name" value="Beta-barrel_SelB"/>
</dbReference>
<evidence type="ECO:0000256" key="4">
    <source>
        <dbReference type="ARBA" id="ARBA00022741"/>
    </source>
</evidence>
<dbReference type="Pfam" id="PF09106">
    <property type="entry name" value="WHD_2nd_SelB"/>
    <property type="match status" value="1"/>
</dbReference>
<dbReference type="GO" id="GO:0003746">
    <property type="term" value="F:translation elongation factor activity"/>
    <property type="evidence" value="ECO:0007669"/>
    <property type="project" value="UniProtKB-KW"/>
</dbReference>
<dbReference type="RefSeq" id="WP_026737374.1">
    <property type="nucleotide sequence ID" value="NZ_AP019822.1"/>
</dbReference>
<dbReference type="InterPro" id="IPR015190">
    <property type="entry name" value="Elong_fac_SelB-wing-hlx_typ-2"/>
</dbReference>
<dbReference type="InterPro" id="IPR004161">
    <property type="entry name" value="EFTu-like_2"/>
</dbReference>
<dbReference type="SUPFAM" id="SSF50447">
    <property type="entry name" value="Translation proteins"/>
    <property type="match status" value="1"/>
</dbReference>
<dbReference type="NCBIfam" id="TIGR00475">
    <property type="entry name" value="selB"/>
    <property type="match status" value="1"/>
</dbReference>
<accession>A0A510JCK6</accession>
<dbReference type="STRING" id="714315.GCA_000516535_00868"/>
<dbReference type="PANTHER" id="PTHR43721:SF22">
    <property type="entry name" value="ELONGATION FACTOR TU, MITOCHONDRIAL"/>
    <property type="match status" value="1"/>
</dbReference>
<dbReference type="InterPro" id="IPR009001">
    <property type="entry name" value="Transl_elong_EF1A/Init_IF2_C"/>
</dbReference>
<dbReference type="SUPFAM" id="SSF50465">
    <property type="entry name" value="EF-Tu/eEF-1alpha/eIF2-gamma C-terminal domain"/>
    <property type="match status" value="1"/>
</dbReference>
<dbReference type="Gene3D" id="2.40.30.10">
    <property type="entry name" value="Translation factors"/>
    <property type="match status" value="1"/>
</dbReference>
<dbReference type="Pfam" id="PF03144">
    <property type="entry name" value="GTP_EFTU_D2"/>
    <property type="match status" value="1"/>
</dbReference>
<dbReference type="KEGG" id="lgo:JCM16774_0876"/>
<dbReference type="GO" id="GO:0001514">
    <property type="term" value="P:selenocysteine incorporation"/>
    <property type="evidence" value="ECO:0007669"/>
    <property type="project" value="InterPro"/>
</dbReference>
<keyword evidence="4" id="KW-0547">Nucleotide-binding</keyword>
<dbReference type="Proteomes" id="UP000321606">
    <property type="component" value="Chromosome"/>
</dbReference>
<dbReference type="GO" id="GO:0003723">
    <property type="term" value="F:RNA binding"/>
    <property type="evidence" value="ECO:0007669"/>
    <property type="project" value="InterPro"/>
</dbReference>
<dbReference type="SUPFAM" id="SSF46785">
    <property type="entry name" value="Winged helix' DNA-binding domain"/>
    <property type="match status" value="2"/>
</dbReference>
<dbReference type="InterPro" id="IPR031157">
    <property type="entry name" value="G_TR_CS"/>
</dbReference>
<dbReference type="CDD" id="cd04171">
    <property type="entry name" value="SelB"/>
    <property type="match status" value="1"/>
</dbReference>
<dbReference type="PANTHER" id="PTHR43721">
    <property type="entry name" value="ELONGATION FACTOR TU-RELATED"/>
    <property type="match status" value="1"/>
</dbReference>
<feature type="coiled-coil region" evidence="9">
    <location>
        <begin position="395"/>
        <end position="422"/>
    </location>
</feature>
<dbReference type="SUPFAM" id="SSF52540">
    <property type="entry name" value="P-loop containing nucleoside triphosphate hydrolases"/>
    <property type="match status" value="1"/>
</dbReference>
<proteinExistence type="predicted"/>
<keyword evidence="6" id="KW-0342">GTP-binding</keyword>
<comment type="function">
    <text evidence="7">Translation factor necessary for the incorporation of selenocysteine into proteins. It probably replaces EF-Tu for the insertion of selenocysteine directed by the UGA codon. SelB binds GTP and GDP.</text>
</comment>
<dbReference type="Gene3D" id="1.10.10.2770">
    <property type="match status" value="1"/>
</dbReference>
<evidence type="ECO:0000259" key="10">
    <source>
        <dbReference type="PROSITE" id="PS51722"/>
    </source>
</evidence>
<dbReference type="GO" id="GO:0005829">
    <property type="term" value="C:cytosol"/>
    <property type="evidence" value="ECO:0007669"/>
    <property type="project" value="TreeGrafter"/>
</dbReference>
<dbReference type="Pfam" id="PF00009">
    <property type="entry name" value="GTP_EFTU"/>
    <property type="match status" value="1"/>
</dbReference>
<dbReference type="InterPro" id="IPR036388">
    <property type="entry name" value="WH-like_DNA-bd_sf"/>
</dbReference>
<dbReference type="InterPro" id="IPR050055">
    <property type="entry name" value="EF-Tu_GTPase"/>
</dbReference>